<dbReference type="PIRSF" id="PIRSF023803">
    <property type="entry name" value="Ribonuclease_P_prd"/>
    <property type="match status" value="1"/>
</dbReference>
<dbReference type="WBParaSite" id="TMUE_0000002007.1">
    <property type="protein sequence ID" value="TMUE_0000002007.1"/>
    <property type="gene ID" value="WBGene00297869"/>
</dbReference>
<evidence type="ECO:0000256" key="3">
    <source>
        <dbReference type="ARBA" id="ARBA00022694"/>
    </source>
</evidence>
<comment type="similarity">
    <text evidence="1 6">Belongs to the eukaryotic/archaeal RNase P protein component 2 family.</text>
</comment>
<dbReference type="Pfam" id="PF01900">
    <property type="entry name" value="RNase_P_Rpp14"/>
    <property type="match status" value="1"/>
</dbReference>
<evidence type="ECO:0000313" key="8">
    <source>
        <dbReference type="WBParaSite" id="TMUE_0000002007.1"/>
    </source>
</evidence>
<dbReference type="GO" id="GO:0033204">
    <property type="term" value="F:ribonuclease P RNA binding"/>
    <property type="evidence" value="ECO:0007669"/>
    <property type="project" value="InterPro"/>
</dbReference>
<dbReference type="STRING" id="70415.A0A5S6Q4X3"/>
<name>A0A5S6Q4X3_TRIMR</name>
<dbReference type="Proteomes" id="UP000046395">
    <property type="component" value="Unassembled WGS sequence"/>
</dbReference>
<keyword evidence="2" id="KW-0698">rRNA processing</keyword>
<dbReference type="GO" id="GO:0006364">
    <property type="term" value="P:rRNA processing"/>
    <property type="evidence" value="ECO:0007669"/>
    <property type="project" value="UniProtKB-KW"/>
</dbReference>
<dbReference type="GO" id="GO:0001682">
    <property type="term" value="P:tRNA 5'-leader removal"/>
    <property type="evidence" value="ECO:0007669"/>
    <property type="project" value="InterPro"/>
</dbReference>
<evidence type="ECO:0000256" key="1">
    <source>
        <dbReference type="ARBA" id="ARBA00010800"/>
    </source>
</evidence>
<accession>A0A5S6Q4X3</accession>
<sequence>MVKVKFRYMLYQLLADPVDAKLDCNSIDIFRAISAAIRANFGEYGLGRCRHSLSVKVHDASTKVVVVRVEHKCARFLSVSIPFVNQIGRCAVTMKCIYVGGSMRSCAKAAIRYHREELTIRLPRSTPSDGKRLLQVLHNCSVK</sequence>
<dbReference type="AlphaFoldDB" id="A0A5S6Q4X3"/>
<dbReference type="InterPro" id="IPR016819">
    <property type="entry name" value="RNase_P/MRP_POP5"/>
</dbReference>
<dbReference type="PANTHER" id="PTHR48414:SF1">
    <property type="entry name" value="POP5 HOMOLOG, RIBONUCLEASE P_MRP SUBUNIT"/>
    <property type="match status" value="1"/>
</dbReference>
<proteinExistence type="inferred from homology"/>
<dbReference type="InterPro" id="IPR038085">
    <property type="entry name" value="Rnp2-like_sf"/>
</dbReference>
<keyword evidence="7" id="KW-1185">Reference proteome</keyword>
<dbReference type="PANTHER" id="PTHR48414">
    <property type="entry name" value="POP5 HOMOLOG, RIBONUCLEASE P_MRP SUBUNIT"/>
    <property type="match status" value="1"/>
</dbReference>
<protein>
    <recommendedName>
        <fullName evidence="5 6">Ribonuclease P/MRP protein subunit POP5</fullName>
    </recommendedName>
</protein>
<dbReference type="SUPFAM" id="SSF160350">
    <property type="entry name" value="Rnp2-like"/>
    <property type="match status" value="1"/>
</dbReference>
<evidence type="ECO:0000313" key="9">
    <source>
        <dbReference type="WBParaSite" id="TMUE_2000006686.1"/>
    </source>
</evidence>
<dbReference type="GO" id="GO:0005730">
    <property type="term" value="C:nucleolus"/>
    <property type="evidence" value="ECO:0007669"/>
    <property type="project" value="UniProtKB-SubCell"/>
</dbReference>
<evidence type="ECO:0000256" key="6">
    <source>
        <dbReference type="PIRNR" id="PIRNR023803"/>
    </source>
</evidence>
<reference evidence="7" key="1">
    <citation type="submission" date="2014-03" db="EMBL/GenBank/DDBJ databases">
        <title>The whipworm genome and dual-species transcriptomics of an intimate host-pathogen interaction.</title>
        <authorList>
            <person name="Foth B.J."/>
            <person name="Tsai I.J."/>
            <person name="Reid A.J."/>
            <person name="Bancroft A.J."/>
            <person name="Nichol S."/>
            <person name="Tracey A."/>
            <person name="Holroyd N."/>
            <person name="Cotton J.A."/>
            <person name="Stanley E.J."/>
            <person name="Zarowiecki M."/>
            <person name="Liu J.Z."/>
            <person name="Huckvale T."/>
            <person name="Cooper P.J."/>
            <person name="Grencis R.K."/>
            <person name="Berriman M."/>
        </authorList>
    </citation>
    <scope>NUCLEOTIDE SEQUENCE [LARGE SCALE GENOMIC DNA]</scope>
    <source>
        <strain evidence="7">Edinburgh</strain>
    </source>
</reference>
<keyword evidence="3 6" id="KW-0819">tRNA processing</keyword>
<dbReference type="InterPro" id="IPR002759">
    <property type="entry name" value="Pop5/Rpp14/Rnp2-like"/>
</dbReference>
<comment type="subcellular location">
    <subcellularLocation>
        <location evidence="6">Nucleus</location>
        <location evidence="6">Nucleolus</location>
    </subcellularLocation>
</comment>
<comment type="function">
    <text evidence="6">Component of ribonuclease P, a protein complex that generates mature tRNA molecules by cleaving their 5'-ends.</text>
</comment>
<dbReference type="WBParaSite" id="TMUE_2000006686.1">
    <property type="protein sequence ID" value="TMUE_2000006686.1"/>
    <property type="gene ID" value="WBGene00293787"/>
</dbReference>
<evidence type="ECO:0000256" key="4">
    <source>
        <dbReference type="ARBA" id="ARBA00023242"/>
    </source>
</evidence>
<evidence type="ECO:0000256" key="2">
    <source>
        <dbReference type="ARBA" id="ARBA00022552"/>
    </source>
</evidence>
<dbReference type="GO" id="GO:0030677">
    <property type="term" value="C:ribonuclease P complex"/>
    <property type="evidence" value="ECO:0007669"/>
    <property type="project" value="InterPro"/>
</dbReference>
<evidence type="ECO:0000313" key="7">
    <source>
        <dbReference type="Proteomes" id="UP000046395"/>
    </source>
</evidence>
<organism evidence="7 8">
    <name type="scientific">Trichuris muris</name>
    <name type="common">Mouse whipworm</name>
    <dbReference type="NCBI Taxonomy" id="70415"/>
    <lineage>
        <taxon>Eukaryota</taxon>
        <taxon>Metazoa</taxon>
        <taxon>Ecdysozoa</taxon>
        <taxon>Nematoda</taxon>
        <taxon>Enoplea</taxon>
        <taxon>Dorylaimia</taxon>
        <taxon>Trichinellida</taxon>
        <taxon>Trichuridae</taxon>
        <taxon>Trichuris</taxon>
    </lineage>
</organism>
<dbReference type="Gene3D" id="3.30.70.3250">
    <property type="entry name" value="Ribonuclease P, Pop5 subunit"/>
    <property type="match status" value="1"/>
</dbReference>
<evidence type="ECO:0000256" key="5">
    <source>
        <dbReference type="ARBA" id="ARBA00044198"/>
    </source>
</evidence>
<keyword evidence="4 6" id="KW-0539">Nucleus</keyword>
<reference evidence="8 9" key="2">
    <citation type="submission" date="2019-12" db="UniProtKB">
        <authorList>
            <consortium name="WormBaseParasite"/>
        </authorList>
    </citation>
    <scope>IDENTIFICATION</scope>
</reference>